<dbReference type="InterPro" id="IPR043519">
    <property type="entry name" value="NT_sf"/>
</dbReference>
<dbReference type="GO" id="GO:0016779">
    <property type="term" value="F:nucleotidyltransferase activity"/>
    <property type="evidence" value="ECO:0007669"/>
    <property type="project" value="InterPro"/>
</dbReference>
<dbReference type="SUPFAM" id="SSF81301">
    <property type="entry name" value="Nucleotidyltransferase"/>
    <property type="match status" value="1"/>
</dbReference>
<feature type="domain" description="Polymerase nucleotidyl transferase" evidence="1">
    <location>
        <begin position="4"/>
        <end position="44"/>
    </location>
</feature>
<dbReference type="AlphaFoldDB" id="A0A544TBH1"/>
<evidence type="ECO:0000259" key="1">
    <source>
        <dbReference type="Pfam" id="PF01909"/>
    </source>
</evidence>
<dbReference type="InterPro" id="IPR002934">
    <property type="entry name" value="Polymerase_NTP_transf_dom"/>
</dbReference>
<dbReference type="EMBL" id="VDGG01000018">
    <property type="protein sequence ID" value="TQR14748.1"/>
    <property type="molecule type" value="Genomic_DNA"/>
</dbReference>
<organism evidence="2 3">
    <name type="scientific">Psychrobacillus soli</name>
    <dbReference type="NCBI Taxonomy" id="1543965"/>
    <lineage>
        <taxon>Bacteria</taxon>
        <taxon>Bacillati</taxon>
        <taxon>Bacillota</taxon>
        <taxon>Bacilli</taxon>
        <taxon>Bacillales</taxon>
        <taxon>Bacillaceae</taxon>
        <taxon>Psychrobacillus</taxon>
    </lineage>
</organism>
<dbReference type="Pfam" id="PF01909">
    <property type="entry name" value="NTP_transf_2"/>
    <property type="match status" value="1"/>
</dbReference>
<reference evidence="2 3" key="1">
    <citation type="submission" date="2019-05" db="EMBL/GenBank/DDBJ databases">
        <title>Psychrobacillus vulpis sp. nov., a new species isolated from feces of a red fox that inhabits in The Tablas de Daimiel Natural Park, Albacete, Spain.</title>
        <authorList>
            <person name="Rodriguez M."/>
            <person name="Reina J.C."/>
            <person name="Bejar V."/>
            <person name="Llamas I."/>
        </authorList>
    </citation>
    <scope>NUCLEOTIDE SEQUENCE [LARGE SCALE GENOMIC DNA]</scope>
    <source>
        <strain evidence="2 3">NHI-2</strain>
    </source>
</reference>
<dbReference type="Proteomes" id="UP000318937">
    <property type="component" value="Unassembled WGS sequence"/>
</dbReference>
<name>A0A544TBH1_9BACI</name>
<gene>
    <name evidence="2" type="ORF">FG383_10535</name>
</gene>
<evidence type="ECO:0000313" key="2">
    <source>
        <dbReference type="EMBL" id="TQR14748.1"/>
    </source>
</evidence>
<comment type="caution">
    <text evidence="2">The sequence shown here is derived from an EMBL/GenBank/DDBJ whole genome shotgun (WGS) entry which is preliminary data.</text>
</comment>
<keyword evidence="3" id="KW-1185">Reference proteome</keyword>
<sequence>MFQVLIGSVARNDFSRNSDIDICRIGNRQTIERKDSWPIGPINYIDYELEVFEHLFEIGSLFILHILFEGVLIKGDKEKWENYKSNFCVKDNFNEELEDINEMTDVFNNLEMFGNKYLTLYSNLFTLIKNYSIFTLANEGIYIFNKEKAVKRVFGDFYYNLLFDSNNYFERGIVNEIWDYECKKTAQNIINYYITKIKEKN</sequence>
<accession>A0A544TBH1</accession>
<protein>
    <recommendedName>
        <fullName evidence="1">Polymerase nucleotidyl transferase domain-containing protein</fullName>
    </recommendedName>
</protein>
<evidence type="ECO:0000313" key="3">
    <source>
        <dbReference type="Proteomes" id="UP000318937"/>
    </source>
</evidence>
<dbReference type="Gene3D" id="3.30.460.10">
    <property type="entry name" value="Beta Polymerase, domain 2"/>
    <property type="match status" value="1"/>
</dbReference>
<proteinExistence type="predicted"/>
<dbReference type="OrthoDB" id="2988535at2"/>
<dbReference type="RefSeq" id="WP_142607364.1">
    <property type="nucleotide sequence ID" value="NZ_VDGG01000018.1"/>
</dbReference>